<dbReference type="AlphaFoldDB" id="A0A377E4W2"/>
<dbReference type="Pfam" id="PF10679">
    <property type="entry name" value="DUF2491"/>
    <property type="match status" value="1"/>
</dbReference>
<dbReference type="RefSeq" id="WP_001352594.1">
    <property type="nucleotide sequence ID" value="NZ_JAJTVL010000015.1"/>
</dbReference>
<reference evidence="3 4" key="1">
    <citation type="submission" date="2018-06" db="EMBL/GenBank/DDBJ databases">
        <authorList>
            <consortium name="Pathogen Informatics"/>
            <person name="Doyle S."/>
        </authorList>
    </citation>
    <scope>NUCLEOTIDE SEQUENCE [LARGE SCALE GENOMIC DNA]</scope>
    <source>
        <strain evidence="2 4">NCTC10429</strain>
        <strain evidence="1 3">NCTC8622</strain>
    </source>
</reference>
<evidence type="ECO:0000313" key="4">
    <source>
        <dbReference type="Proteomes" id="UP000254088"/>
    </source>
</evidence>
<dbReference type="InterPro" id="IPR019621">
    <property type="entry name" value="DUF2491"/>
</dbReference>
<proteinExistence type="predicted"/>
<protein>
    <submittedName>
        <fullName evidence="2">Conserved protein, DUF2491 family</fullName>
    </submittedName>
</protein>
<name>A0A377E4W2_ECOLX</name>
<dbReference type="Proteomes" id="UP000254088">
    <property type="component" value="Unassembled WGS sequence"/>
</dbReference>
<sequence>MGYQRQVTEDTYEYLLLNGEESFNDLGEPEWLFSRALGVDIPLTSLHIIG</sequence>
<evidence type="ECO:0000313" key="2">
    <source>
        <dbReference type="EMBL" id="STM58092.1"/>
    </source>
</evidence>
<dbReference type="EMBL" id="UGEX01000002">
    <property type="protein sequence ID" value="STM58092.1"/>
    <property type="molecule type" value="Genomic_DNA"/>
</dbReference>
<dbReference type="Proteomes" id="UP000254079">
    <property type="component" value="Unassembled WGS sequence"/>
</dbReference>
<gene>
    <name evidence="2" type="primary">yjfK_1</name>
    <name evidence="1" type="synonym">yjfK</name>
    <name evidence="2" type="ORF">NCTC10429_04691</name>
    <name evidence="1" type="ORF">NCTC8622_02082</name>
</gene>
<dbReference type="EMBL" id="UGCP01000002">
    <property type="protein sequence ID" value="STI83069.1"/>
    <property type="molecule type" value="Genomic_DNA"/>
</dbReference>
<organism evidence="2 4">
    <name type="scientific">Escherichia coli</name>
    <dbReference type="NCBI Taxonomy" id="562"/>
    <lineage>
        <taxon>Bacteria</taxon>
        <taxon>Pseudomonadati</taxon>
        <taxon>Pseudomonadota</taxon>
        <taxon>Gammaproteobacteria</taxon>
        <taxon>Enterobacterales</taxon>
        <taxon>Enterobacteriaceae</taxon>
        <taxon>Escherichia</taxon>
    </lineage>
</organism>
<evidence type="ECO:0000313" key="1">
    <source>
        <dbReference type="EMBL" id="STI83069.1"/>
    </source>
</evidence>
<evidence type="ECO:0000313" key="3">
    <source>
        <dbReference type="Proteomes" id="UP000254079"/>
    </source>
</evidence>
<accession>A0A377E4W2</accession>